<keyword evidence="2" id="KW-1185">Reference proteome</keyword>
<proteinExistence type="predicted"/>
<feature type="compositionally biased region" description="Basic and acidic residues" evidence="1">
    <location>
        <begin position="485"/>
        <end position="503"/>
    </location>
</feature>
<evidence type="ECO:0000313" key="3">
    <source>
        <dbReference type="WBParaSite" id="Gr19_v10_g16181.t1"/>
    </source>
</evidence>
<dbReference type="Proteomes" id="UP000887572">
    <property type="component" value="Unplaced"/>
</dbReference>
<reference evidence="3" key="1">
    <citation type="submission" date="2022-11" db="UniProtKB">
        <authorList>
            <consortium name="WormBaseParasite"/>
        </authorList>
    </citation>
    <scope>IDENTIFICATION</scope>
</reference>
<dbReference type="PANTHER" id="PTHR12271:SF12">
    <property type="entry name" value="POLYMERASE NUCLEOTIDYL TRANSFERASE DOMAIN-CONTAINING PROTEIN"/>
    <property type="match status" value="1"/>
</dbReference>
<dbReference type="WBParaSite" id="Gr19_v10_g16181.t1">
    <property type="protein sequence ID" value="Gr19_v10_g16181.t1"/>
    <property type="gene ID" value="Gr19_v10_g16181"/>
</dbReference>
<protein>
    <submittedName>
        <fullName evidence="3">PAP-associated domain-containing protein</fullName>
    </submittedName>
</protein>
<dbReference type="GO" id="GO:0031123">
    <property type="term" value="P:RNA 3'-end processing"/>
    <property type="evidence" value="ECO:0007669"/>
    <property type="project" value="TreeGrafter"/>
</dbReference>
<feature type="compositionally biased region" description="Basic and acidic residues" evidence="1">
    <location>
        <begin position="536"/>
        <end position="545"/>
    </location>
</feature>
<dbReference type="Gene3D" id="1.10.1410.10">
    <property type="match status" value="1"/>
</dbReference>
<organism evidence="2 3">
    <name type="scientific">Globodera rostochiensis</name>
    <name type="common">Golden nematode worm</name>
    <name type="synonym">Heterodera rostochiensis</name>
    <dbReference type="NCBI Taxonomy" id="31243"/>
    <lineage>
        <taxon>Eukaryota</taxon>
        <taxon>Metazoa</taxon>
        <taxon>Ecdysozoa</taxon>
        <taxon>Nematoda</taxon>
        <taxon>Chromadorea</taxon>
        <taxon>Rhabditida</taxon>
        <taxon>Tylenchina</taxon>
        <taxon>Tylenchomorpha</taxon>
        <taxon>Tylenchoidea</taxon>
        <taxon>Heteroderidae</taxon>
        <taxon>Heteroderinae</taxon>
        <taxon>Globodera</taxon>
    </lineage>
</organism>
<sequence length="622" mass="70703">MFTLAGTPLRPLVWPMPKSLRRLCSVFKNVSTSHHSSFASDSSSLSDVKRKYSAEIDQLSASITEFCSKSFKRNRKLHDRIRPVVADLERAVCASGGRSRLVLIGSIPSGMAFDESADINLAFFYVGDTQQQRELFMQDFCATSPGFVREFMEAIAVALKNFYDANPSPYRMVRRPSVVSDTRVLAVSGRLDNGARFEIQFPRADFQSVRNTLMVRYYVQADRRFLLLFHWLRRVFKEMRLTNSGMGFFSSYHMLLLVLHFLSRKEVPDNVLPAFVDFPAQMRDQMFAPDVANIVRDLDEPPSSKQLPFWTSKCAKSVGELAVELVDYYALFDPLTTAISIQHGLTDKKDAKLKDRPKLNVYDPFQSASVTRSSHLGEALVLAFQFLRGQITNGKHLTTFPLLDGLAEEFAIHARHRGICWADHLKKVGLYTPTGKFEQSPREQQEGIGFKQSPEEQQEGVMEGEMKDSEFEQSPEEQQEGVVEWEEKNSGFEQSLREMKDSGFEQSPEEQQEGVMEGEMKDIGFEQSPEEQQEGVMEREMKDSGFEQSTEEQQEGVMEGEMKDSEFEQSTEEQQEGVMEGEMKDSESEQSLREMKYSGFEQSPEEQQEGVMEGEMKGGGVA</sequence>
<evidence type="ECO:0000256" key="1">
    <source>
        <dbReference type="SAM" id="MobiDB-lite"/>
    </source>
</evidence>
<dbReference type="GO" id="GO:0050265">
    <property type="term" value="F:RNA uridylyltransferase activity"/>
    <property type="evidence" value="ECO:0007669"/>
    <property type="project" value="TreeGrafter"/>
</dbReference>
<feature type="region of interest" description="Disordered" evidence="1">
    <location>
        <begin position="436"/>
        <end position="622"/>
    </location>
</feature>
<evidence type="ECO:0000313" key="2">
    <source>
        <dbReference type="Proteomes" id="UP000887572"/>
    </source>
</evidence>
<dbReference type="PANTHER" id="PTHR12271">
    <property type="entry name" value="POLY A POLYMERASE CID PAP -RELATED"/>
    <property type="match status" value="1"/>
</dbReference>
<accession>A0A914HCU4</accession>
<feature type="compositionally biased region" description="Basic and acidic residues" evidence="1">
    <location>
        <begin position="581"/>
        <end position="596"/>
    </location>
</feature>
<dbReference type="AlphaFoldDB" id="A0A914HCU4"/>
<name>A0A914HCU4_GLORO</name>
<dbReference type="SUPFAM" id="SSF81631">
    <property type="entry name" value="PAP/OAS1 substrate-binding domain"/>
    <property type="match status" value="1"/>
</dbReference>